<accession>H0G8I2</accession>
<gene>
    <name evidence="1" type="ORF">SM0020_29105</name>
</gene>
<dbReference type="EMBL" id="AGVV01000089">
    <property type="protein sequence ID" value="EHK74384.1"/>
    <property type="molecule type" value="Genomic_DNA"/>
</dbReference>
<sequence>MIRPAAAPVFLNFRSEVVQPVCFAAVYWDGPGDTLFSFEDQEAFKR</sequence>
<evidence type="ECO:0000313" key="1">
    <source>
        <dbReference type="EMBL" id="EHK74384.1"/>
    </source>
</evidence>
<dbReference type="RefSeq" id="WP_003535154.1">
    <property type="nucleotide sequence ID" value="NZ_AGVV01000089.1"/>
</dbReference>
<dbReference type="PATRIC" id="fig|1107881.3.peg.5895"/>
<dbReference type="Proteomes" id="UP000004038">
    <property type="component" value="Unassembled WGS sequence"/>
</dbReference>
<reference evidence="1 2" key="1">
    <citation type="journal article" date="2012" name="J. Bacteriol.">
        <title>Draft Genome Sequence of Sinorhizobium meliloti CCNWSX0020, a Nitrogen-Fixing Symbiont with Copper Tolerance Capability Isolated from Lead-Zinc Mine Tailings.</title>
        <authorList>
            <person name="Li Z."/>
            <person name="Ma Z."/>
            <person name="Hao X."/>
            <person name="Wei G."/>
        </authorList>
    </citation>
    <scope>NUCLEOTIDE SEQUENCE [LARGE SCALE GENOMIC DNA]</scope>
    <source>
        <strain evidence="1 2">CCNWSX0020</strain>
    </source>
</reference>
<dbReference type="AlphaFoldDB" id="H0G8I2"/>
<name>H0G8I2_RHIML</name>
<protein>
    <submittedName>
        <fullName evidence="1">Uncharacterized protein</fullName>
    </submittedName>
</protein>
<organism evidence="1 2">
    <name type="scientific">Sinorhizobium meliloti CCNWSX0020</name>
    <dbReference type="NCBI Taxonomy" id="1107881"/>
    <lineage>
        <taxon>Bacteria</taxon>
        <taxon>Pseudomonadati</taxon>
        <taxon>Pseudomonadota</taxon>
        <taxon>Alphaproteobacteria</taxon>
        <taxon>Hyphomicrobiales</taxon>
        <taxon>Rhizobiaceae</taxon>
        <taxon>Sinorhizobium/Ensifer group</taxon>
        <taxon>Sinorhizobium</taxon>
    </lineage>
</organism>
<proteinExistence type="predicted"/>
<evidence type="ECO:0000313" key="2">
    <source>
        <dbReference type="Proteomes" id="UP000004038"/>
    </source>
</evidence>